<dbReference type="SUPFAM" id="SSF51695">
    <property type="entry name" value="PLC-like phosphodiesterases"/>
    <property type="match status" value="2"/>
</dbReference>
<dbReference type="Gene3D" id="3.20.20.190">
    <property type="entry name" value="Phosphatidylinositol (PI) phosphodiesterase"/>
    <property type="match status" value="2"/>
</dbReference>
<keyword evidence="3" id="KW-1185">Reference proteome</keyword>
<dbReference type="Proteomes" id="UP000195521">
    <property type="component" value="Unassembled WGS sequence"/>
</dbReference>
<protein>
    <submittedName>
        <fullName evidence="2">Glycerophosphodiester phosphodiesterase</fullName>
    </submittedName>
</protein>
<sequence>MTISNTKFYYYFFSSFFSFTFLHLGYCASQMTTIVGHRGCGTSEAGGSSQYPENSLYSFKKAIDYGIDGIELDVWLTKDNEVIVIHGTEDGLLGHTLLYDENLKEKHIEELTAKEIKRYHFKEPWILTKGKSFYDQEWGATSINPDVVQTSSRTSNNNENTHNCNIYIQGHTNQLADSIQMDHTHENHHMRKNCLITKDGVVKFSDLSKTEKLEKANEYAEYNRPYINMEENEELEKMLIQSGWRHDMFFPEIVENVEHIQEVTNVEEPIDEPNGQHHMCKKNGMPSKDENMNEEEFVKNIECKICKEIYTNYVSKKNYDLKKKKILFKFISMFYHVPLLKDILNVYENKLTYDIELKGTKENLGLYLLDILKNYKNYKFKFSSFSWVLQDKDSKQKNDENKNRNQFTYDSYPVDNYQQTDLLKVLRNNNLNIPVALLFSDDEIMPNFNSIPYTMDYYNAEWAHFSYRTFKKPIVMKCNKDNKTIPAIDFIKMLRENNKKIMIYWGTEDKDKYEDILHYIKLNVDSICPNNIDIAKEAMLEMS</sequence>
<dbReference type="OrthoDB" id="1058301at2759"/>
<evidence type="ECO:0000259" key="1">
    <source>
        <dbReference type="PROSITE" id="PS51704"/>
    </source>
</evidence>
<feature type="domain" description="GP-PDE" evidence="1">
    <location>
        <begin position="32"/>
        <end position="539"/>
    </location>
</feature>
<dbReference type="InterPro" id="IPR017946">
    <property type="entry name" value="PLC-like_Pdiesterase_TIM-brl"/>
</dbReference>
<dbReference type="RefSeq" id="XP_028545740.1">
    <property type="nucleotide sequence ID" value="XM_028689939.1"/>
</dbReference>
<dbReference type="EMBL" id="BDQF01000014">
    <property type="protein sequence ID" value="GAW83151.1"/>
    <property type="molecule type" value="Genomic_DNA"/>
</dbReference>
<proteinExistence type="predicted"/>
<dbReference type="GeneID" id="39749894"/>
<dbReference type="GO" id="GO:0006629">
    <property type="term" value="P:lipid metabolic process"/>
    <property type="evidence" value="ECO:0007669"/>
    <property type="project" value="InterPro"/>
</dbReference>
<reference evidence="3" key="1">
    <citation type="submission" date="2017-04" db="EMBL/GenBank/DDBJ databases">
        <title>Plasmodium gonderi genome.</title>
        <authorList>
            <person name="Arisue N."/>
            <person name="Honma H."/>
            <person name="Kawai S."/>
            <person name="Tougan T."/>
            <person name="Tanabe K."/>
            <person name="Horii T."/>
        </authorList>
    </citation>
    <scope>NUCLEOTIDE SEQUENCE [LARGE SCALE GENOMIC DNA]</scope>
    <source>
        <strain evidence="3">ATCC 30045</strain>
    </source>
</reference>
<dbReference type="AlphaFoldDB" id="A0A1Y1JL39"/>
<dbReference type="PROSITE" id="PS50007">
    <property type="entry name" value="PIPLC_X_DOMAIN"/>
    <property type="match status" value="1"/>
</dbReference>
<organism evidence="2 3">
    <name type="scientific">Plasmodium gonderi</name>
    <dbReference type="NCBI Taxonomy" id="77519"/>
    <lineage>
        <taxon>Eukaryota</taxon>
        <taxon>Sar</taxon>
        <taxon>Alveolata</taxon>
        <taxon>Apicomplexa</taxon>
        <taxon>Aconoidasida</taxon>
        <taxon>Haemosporida</taxon>
        <taxon>Plasmodiidae</taxon>
        <taxon>Plasmodium</taxon>
        <taxon>Plasmodium (Plasmodium)</taxon>
    </lineage>
</organism>
<dbReference type="PROSITE" id="PS51704">
    <property type="entry name" value="GP_PDE"/>
    <property type="match status" value="1"/>
</dbReference>
<accession>A0A1Y1JL39</accession>
<gene>
    <name evidence="2" type="ORF">PGO_134230</name>
</gene>
<dbReference type="PANTHER" id="PTHR46211:SF14">
    <property type="entry name" value="GLYCEROPHOSPHODIESTER PHOSPHODIESTERASE"/>
    <property type="match status" value="1"/>
</dbReference>
<dbReference type="Pfam" id="PF03009">
    <property type="entry name" value="GDPD"/>
    <property type="match status" value="1"/>
</dbReference>
<comment type="caution">
    <text evidence="2">The sequence shown here is derived from an EMBL/GenBank/DDBJ whole genome shotgun (WGS) entry which is preliminary data.</text>
</comment>
<evidence type="ECO:0000313" key="2">
    <source>
        <dbReference type="EMBL" id="GAW83151.1"/>
    </source>
</evidence>
<dbReference type="OMA" id="NAEWAHF"/>
<dbReference type="PANTHER" id="PTHR46211">
    <property type="entry name" value="GLYCEROPHOSPHORYL DIESTER PHOSPHODIESTERASE"/>
    <property type="match status" value="1"/>
</dbReference>
<name>A0A1Y1JL39_PLAGO</name>
<dbReference type="InterPro" id="IPR030395">
    <property type="entry name" value="GP_PDE_dom"/>
</dbReference>
<dbReference type="GO" id="GO:0008081">
    <property type="term" value="F:phosphoric diester hydrolase activity"/>
    <property type="evidence" value="ECO:0007669"/>
    <property type="project" value="InterPro"/>
</dbReference>
<evidence type="ECO:0000313" key="3">
    <source>
        <dbReference type="Proteomes" id="UP000195521"/>
    </source>
</evidence>